<protein>
    <recommendedName>
        <fullName evidence="1">site-specific DNA-methyltransferase (adenine-specific)</fullName>
        <ecNumber evidence="1">2.1.1.72</ecNumber>
    </recommendedName>
</protein>
<dbReference type="Pfam" id="PF20466">
    <property type="entry name" value="MmeI_TRD"/>
    <property type="match status" value="1"/>
</dbReference>
<dbReference type="InterPro" id="IPR046820">
    <property type="entry name" value="MmeI_TRD"/>
</dbReference>
<dbReference type="RefSeq" id="WP_134523225.1">
    <property type="nucleotide sequence ID" value="NZ_SOHH01000061.1"/>
</dbReference>
<comment type="catalytic activity">
    <reaction evidence="4">
        <text>a 2'-deoxyadenosine in DNA + S-adenosyl-L-methionine = an N(6)-methyl-2'-deoxyadenosine in DNA + S-adenosyl-L-homocysteine + H(+)</text>
        <dbReference type="Rhea" id="RHEA:15197"/>
        <dbReference type="Rhea" id="RHEA-COMP:12418"/>
        <dbReference type="Rhea" id="RHEA-COMP:12419"/>
        <dbReference type="ChEBI" id="CHEBI:15378"/>
        <dbReference type="ChEBI" id="CHEBI:57856"/>
        <dbReference type="ChEBI" id="CHEBI:59789"/>
        <dbReference type="ChEBI" id="CHEBI:90615"/>
        <dbReference type="ChEBI" id="CHEBI:90616"/>
        <dbReference type="EC" id="2.1.1.72"/>
    </reaction>
</comment>
<dbReference type="GO" id="GO:0009007">
    <property type="term" value="F:site-specific DNA-methyltransferase (adenine-specific) activity"/>
    <property type="evidence" value="ECO:0007669"/>
    <property type="project" value="UniProtKB-EC"/>
</dbReference>
<evidence type="ECO:0000313" key="9">
    <source>
        <dbReference type="EMBL" id="TFD78203.1"/>
    </source>
</evidence>
<dbReference type="OrthoDB" id="4280289at2"/>
<keyword evidence="3 9" id="KW-0808">Transferase</keyword>
<dbReference type="InterPro" id="IPR050953">
    <property type="entry name" value="N4_N6_ade-DNA_methylase"/>
</dbReference>
<dbReference type="Pfam" id="PF20473">
    <property type="entry name" value="MmeI_Mtase"/>
    <property type="match status" value="1"/>
</dbReference>
<dbReference type="Proteomes" id="UP000298313">
    <property type="component" value="Unassembled WGS sequence"/>
</dbReference>
<dbReference type="PRINTS" id="PR00507">
    <property type="entry name" value="N12N6MTFRASE"/>
</dbReference>
<keyword evidence="10" id="KW-1185">Reference proteome</keyword>
<dbReference type="Gene3D" id="3.40.50.150">
    <property type="entry name" value="Vaccinia Virus protein VP39"/>
    <property type="match status" value="1"/>
</dbReference>
<organism evidence="9 10">
    <name type="scientific">Cryobacterium fucosi</name>
    <dbReference type="NCBI Taxonomy" id="1259157"/>
    <lineage>
        <taxon>Bacteria</taxon>
        <taxon>Bacillati</taxon>
        <taxon>Actinomycetota</taxon>
        <taxon>Actinomycetes</taxon>
        <taxon>Micrococcales</taxon>
        <taxon>Microbacteriaceae</taxon>
        <taxon>Cryobacterium</taxon>
    </lineage>
</organism>
<feature type="domain" description="MmeI-like helicase spacer" evidence="6">
    <location>
        <begin position="187"/>
        <end position="261"/>
    </location>
</feature>
<dbReference type="SUPFAM" id="SSF53335">
    <property type="entry name" value="S-adenosyl-L-methionine-dependent methyltransferases"/>
    <property type="match status" value="1"/>
</dbReference>
<evidence type="ECO:0000259" key="8">
    <source>
        <dbReference type="Pfam" id="PF20473"/>
    </source>
</evidence>
<dbReference type="PANTHER" id="PTHR33841">
    <property type="entry name" value="DNA METHYLTRANSFERASE YEEA-RELATED"/>
    <property type="match status" value="1"/>
</dbReference>
<dbReference type="EC" id="2.1.1.72" evidence="1"/>
<dbReference type="InterPro" id="IPR046817">
    <property type="entry name" value="MmeI_N"/>
</dbReference>
<dbReference type="InterPro" id="IPR029063">
    <property type="entry name" value="SAM-dependent_MTases_sf"/>
</dbReference>
<evidence type="ECO:0000256" key="2">
    <source>
        <dbReference type="ARBA" id="ARBA00022603"/>
    </source>
</evidence>
<dbReference type="EMBL" id="SOHH01000061">
    <property type="protein sequence ID" value="TFD78203.1"/>
    <property type="molecule type" value="Genomic_DNA"/>
</dbReference>
<evidence type="ECO:0000313" key="10">
    <source>
        <dbReference type="Proteomes" id="UP000298313"/>
    </source>
</evidence>
<name>A0A4R9BAY2_9MICO</name>
<proteinExistence type="predicted"/>
<evidence type="ECO:0000259" key="7">
    <source>
        <dbReference type="Pfam" id="PF20466"/>
    </source>
</evidence>
<evidence type="ECO:0000259" key="5">
    <source>
        <dbReference type="Pfam" id="PF20464"/>
    </source>
</evidence>
<feature type="domain" description="MmeI-like DNA-methyltransferase" evidence="8">
    <location>
        <begin position="343"/>
        <end position="571"/>
    </location>
</feature>
<dbReference type="Pfam" id="PF20465">
    <property type="entry name" value="MmeI_hel"/>
    <property type="match status" value="1"/>
</dbReference>
<reference evidence="9 10" key="1">
    <citation type="submission" date="2019-03" db="EMBL/GenBank/DDBJ databases">
        <title>Genomics of glacier-inhabiting Cryobacterium strains.</title>
        <authorList>
            <person name="Liu Q."/>
            <person name="Xin Y.-H."/>
        </authorList>
    </citation>
    <scope>NUCLEOTIDE SEQUENCE [LARGE SCALE GENOMIC DNA]</scope>
    <source>
        <strain evidence="9 10">Hh4</strain>
    </source>
</reference>
<evidence type="ECO:0000256" key="4">
    <source>
        <dbReference type="ARBA" id="ARBA00047942"/>
    </source>
</evidence>
<feature type="domain" description="MmeI-like N-terminal" evidence="5">
    <location>
        <begin position="12"/>
        <end position="179"/>
    </location>
</feature>
<feature type="domain" description="MmeI-like target recognition" evidence="7">
    <location>
        <begin position="639"/>
        <end position="805"/>
    </location>
</feature>
<dbReference type="AlphaFoldDB" id="A0A4R9BAY2"/>
<dbReference type="GO" id="GO:0032259">
    <property type="term" value="P:methylation"/>
    <property type="evidence" value="ECO:0007669"/>
    <property type="project" value="UniProtKB-KW"/>
</dbReference>
<evidence type="ECO:0000256" key="1">
    <source>
        <dbReference type="ARBA" id="ARBA00011900"/>
    </source>
</evidence>
<dbReference type="PANTHER" id="PTHR33841:SF1">
    <property type="entry name" value="DNA METHYLTRANSFERASE A"/>
    <property type="match status" value="1"/>
</dbReference>
<comment type="caution">
    <text evidence="9">The sequence shown here is derived from an EMBL/GenBank/DDBJ whole genome shotgun (WGS) entry which is preliminary data.</text>
</comment>
<sequence>MRSGLEIQAALDKFVKKWSGYAGTEKAEAQTFLNELFDAYGSDRTAVGALFEDFRSSAGFMDLHWPGTLIVEMKGPNVALEKAKDQRIRYWQESSNSKENIQAARWVVTCNFREFEVWEPGRFPNEPRIRFGIDELPDHYDALLFLQSDSIDPVFSEHRRELTKDAARHIAELYTSMADRSAAPIDEIQRFTMQLVWCLFAEDLGMLEGYPLQNTVDGLLAEKDPDSARDIGYLFTLLNQKGNHNRKGRYAGTRYVNGELFAKPAAVYLNRDELVHLRDAAEFNWREVNPTIFGSLMEGVLGDERRGELGAHYTHEADIMKIVTPTIVRPWRERIDAAATAGEARSLLDELCAFTVLDPACGCGNFLYVAYRELRGLEHELKQRMSRLAQETGAPVPAGPLPYYPLANIKGIEIERIAVLIARVTLWMGHRQMIERYGEAEPVLPLVDLSGIRAADALRTDWPDVDAIIGNPPFLGSQLLRAGLGGPYVEWLGKSFGVGVRDLCVYWFRRAQEQLKPGQRAGLVGTNSITQNRGREASLNYIVATGGVITDAVSTQKWPGDAKVHVSIVNWVKQPDAAPAEFELDGVRVDGITSSLTAGTGGEWAPVALGANKSRCFQGPIPVGSGFVVPPTVASVLLANQTVKYRDVVRPYLTASDLADFPDQAPSRWIIDFAQRPLENAAKYPAALSIVRNEVKPFRDTVRREGHRRNWWLFGEPRVGLRQATSSFDRYAAVGAHGKRMLIAWVDTWTLASNANMVFAFDDDYSMGVLLSRAHDAWAWARSSTLETRLRYTPTTVFETFPWPDPVTADQRAAVAAASVALYARRSALCLEHNIGLTRLYNLMDDGGFTDLAALHKRLDEAVVAAYGWPKSAAQNPGELVARLTRLNRDIAEGARSYAPFTATNAAAAQ</sequence>
<dbReference type="InterPro" id="IPR046819">
    <property type="entry name" value="MmeI_hel"/>
</dbReference>
<dbReference type="Pfam" id="PF20464">
    <property type="entry name" value="MmeI_N"/>
    <property type="match status" value="1"/>
</dbReference>
<evidence type="ECO:0000256" key="3">
    <source>
        <dbReference type="ARBA" id="ARBA00022679"/>
    </source>
</evidence>
<gene>
    <name evidence="9" type="ORF">E3T48_07085</name>
</gene>
<keyword evidence="2 9" id="KW-0489">Methyltransferase</keyword>
<evidence type="ECO:0000259" key="6">
    <source>
        <dbReference type="Pfam" id="PF20465"/>
    </source>
</evidence>
<accession>A0A4R9BAY2</accession>
<dbReference type="InterPro" id="IPR046816">
    <property type="entry name" value="MmeI_Mtase"/>
</dbReference>